<dbReference type="Gene3D" id="3.40.50.300">
    <property type="entry name" value="P-loop containing nucleotide triphosphate hydrolases"/>
    <property type="match status" value="1"/>
</dbReference>
<dbReference type="SMART" id="SM00382">
    <property type="entry name" value="AAA"/>
    <property type="match status" value="1"/>
</dbReference>
<feature type="transmembrane region" description="Helical" evidence="7">
    <location>
        <begin position="87"/>
        <end position="112"/>
    </location>
</feature>
<organism evidence="10 11">
    <name type="scientific">Pseudonocardia lutea</name>
    <dbReference type="NCBI Taxonomy" id="2172015"/>
    <lineage>
        <taxon>Bacteria</taxon>
        <taxon>Bacillati</taxon>
        <taxon>Actinomycetota</taxon>
        <taxon>Actinomycetes</taxon>
        <taxon>Pseudonocardiales</taxon>
        <taxon>Pseudonocardiaceae</taxon>
        <taxon>Pseudonocardia</taxon>
    </lineage>
</organism>
<dbReference type="PANTHER" id="PTHR43394:SF1">
    <property type="entry name" value="ATP-BINDING CASSETTE SUB-FAMILY B MEMBER 10, MITOCHONDRIAL"/>
    <property type="match status" value="1"/>
</dbReference>
<dbReference type="InterPro" id="IPR036640">
    <property type="entry name" value="ABC1_TM_sf"/>
</dbReference>
<gene>
    <name evidence="10" type="ORF">ACFQH9_14350</name>
</gene>
<keyword evidence="4 10" id="KW-0067">ATP-binding</keyword>
<evidence type="ECO:0000256" key="5">
    <source>
        <dbReference type="ARBA" id="ARBA00022989"/>
    </source>
</evidence>
<keyword evidence="2 7" id="KW-0812">Transmembrane</keyword>
<accession>A0ABW1IAR6</accession>
<dbReference type="InterPro" id="IPR003439">
    <property type="entry name" value="ABC_transporter-like_ATP-bd"/>
</dbReference>
<feature type="transmembrane region" description="Helical" evidence="7">
    <location>
        <begin position="186"/>
        <end position="204"/>
    </location>
</feature>
<dbReference type="InterPro" id="IPR017871">
    <property type="entry name" value="ABC_transporter-like_CS"/>
</dbReference>
<evidence type="ECO:0000256" key="3">
    <source>
        <dbReference type="ARBA" id="ARBA00022741"/>
    </source>
</evidence>
<keyword evidence="5 7" id="KW-1133">Transmembrane helix</keyword>
<dbReference type="Pfam" id="PF00005">
    <property type="entry name" value="ABC_tran"/>
    <property type="match status" value="1"/>
</dbReference>
<name>A0ABW1IAR6_9PSEU</name>
<proteinExistence type="predicted"/>
<dbReference type="SUPFAM" id="SSF52540">
    <property type="entry name" value="P-loop containing nucleoside triphosphate hydrolases"/>
    <property type="match status" value="1"/>
</dbReference>
<dbReference type="PROSITE" id="PS00211">
    <property type="entry name" value="ABC_TRANSPORTER_1"/>
    <property type="match status" value="1"/>
</dbReference>
<protein>
    <submittedName>
        <fullName evidence="10">ABC transporter ATP-binding protein</fullName>
    </submittedName>
</protein>
<dbReference type="PANTHER" id="PTHR43394">
    <property type="entry name" value="ATP-DEPENDENT PERMEASE MDL1, MITOCHONDRIAL"/>
    <property type="match status" value="1"/>
</dbReference>
<dbReference type="CDD" id="cd18564">
    <property type="entry name" value="ABC_6TM_exporter_like"/>
    <property type="match status" value="1"/>
</dbReference>
<feature type="domain" description="ABC transporter" evidence="8">
    <location>
        <begin position="373"/>
        <end position="608"/>
    </location>
</feature>
<feature type="domain" description="ABC transmembrane type-1" evidence="9">
    <location>
        <begin position="47"/>
        <end position="329"/>
    </location>
</feature>
<evidence type="ECO:0000256" key="7">
    <source>
        <dbReference type="SAM" id="Phobius"/>
    </source>
</evidence>
<keyword evidence="11" id="KW-1185">Reference proteome</keyword>
<dbReference type="InterPro" id="IPR039421">
    <property type="entry name" value="Type_1_exporter"/>
</dbReference>
<keyword evidence="3" id="KW-0547">Nucleotide-binding</keyword>
<dbReference type="Pfam" id="PF00664">
    <property type="entry name" value="ABC_membrane"/>
    <property type="match status" value="1"/>
</dbReference>
<feature type="transmembrane region" description="Helical" evidence="7">
    <location>
        <begin position="269"/>
        <end position="291"/>
    </location>
</feature>
<evidence type="ECO:0000256" key="6">
    <source>
        <dbReference type="ARBA" id="ARBA00023136"/>
    </source>
</evidence>
<reference evidence="11" key="1">
    <citation type="journal article" date="2019" name="Int. J. Syst. Evol. Microbiol.">
        <title>The Global Catalogue of Microorganisms (GCM) 10K type strain sequencing project: providing services to taxonomists for standard genome sequencing and annotation.</title>
        <authorList>
            <consortium name="The Broad Institute Genomics Platform"/>
            <consortium name="The Broad Institute Genome Sequencing Center for Infectious Disease"/>
            <person name="Wu L."/>
            <person name="Ma J."/>
        </authorList>
    </citation>
    <scope>NUCLEOTIDE SEQUENCE [LARGE SCALE GENOMIC DNA]</scope>
    <source>
        <strain evidence="11">CGMCC 4.7397</strain>
    </source>
</reference>
<keyword evidence="6 7" id="KW-0472">Membrane</keyword>
<feature type="transmembrane region" description="Helical" evidence="7">
    <location>
        <begin position="156"/>
        <end position="180"/>
    </location>
</feature>
<evidence type="ECO:0000256" key="4">
    <source>
        <dbReference type="ARBA" id="ARBA00022840"/>
    </source>
</evidence>
<dbReference type="GO" id="GO:0005524">
    <property type="term" value="F:ATP binding"/>
    <property type="evidence" value="ECO:0007669"/>
    <property type="project" value="UniProtKB-KW"/>
</dbReference>
<dbReference type="EMBL" id="JBHSQK010000032">
    <property type="protein sequence ID" value="MFC5949454.1"/>
    <property type="molecule type" value="Genomic_DNA"/>
</dbReference>
<evidence type="ECO:0000313" key="11">
    <source>
        <dbReference type="Proteomes" id="UP001596119"/>
    </source>
</evidence>
<evidence type="ECO:0000313" key="10">
    <source>
        <dbReference type="EMBL" id="MFC5949454.1"/>
    </source>
</evidence>
<dbReference type="PROSITE" id="PS50893">
    <property type="entry name" value="ABC_TRANSPORTER_2"/>
    <property type="match status" value="1"/>
</dbReference>
<sequence>MRDVLRSLLSRTPAEEVGLVDAAPPVAVREIFRRFGPDARPFYGRLAVVLVLVIAAPFVDAAIVWLFKLLVDDVLAPRDFAAFPRLAACYVGLTLALGLLRVWSTYLTAYIGEHFLHRLRVRVFGHVQTLSLGFFDRRRLGDTLSRLTGDISQIEGLVLSGVTRLVSSGVTIAVFTGVLFYLNWQLALVALAAVPFFGLVAKWFSKRIRHSSRQVRQWSGGISAVTEESLGNAMLIQAYGGEATEVRRFTRQSRGAIEAVLRTTRLRALFSPSVQMIEVIGVMAIMGVGIWQLGAGRITLGGLLAFLIYLSQLYSPVRGLGSYSNSVYAAAASAERIIELLDQRTSVPAPEHPVRLARPGRGPTPFRRVRGELRLDEVGFRYPEKTVDVLDDVSVTVPVGGTTALVGASGAGKTTLVKLLLRFYDPTRGRILLDGLDLRDLDPGELRANVAVVLQETLLLDGTIAENILAGRPDATREDLERAARAADVDDFVDALPDGFETRVGQRGRLLSGGQRQRVAVARAMIRDAPVLLLDEPTTSLDAESAERVLRPMRRLMAGRTTIVISHNLLTVTDADQILHLEGGRVTEAGTHAELLARDRRYAQLYRLHHDTAPVPVDLAARRGADLAARRAGGPGSRERKAAP</sequence>
<dbReference type="SUPFAM" id="SSF90123">
    <property type="entry name" value="ABC transporter transmembrane region"/>
    <property type="match status" value="1"/>
</dbReference>
<dbReference type="RefSeq" id="WP_379566554.1">
    <property type="nucleotide sequence ID" value="NZ_JBHSQK010000032.1"/>
</dbReference>
<dbReference type="PROSITE" id="PS50929">
    <property type="entry name" value="ABC_TM1F"/>
    <property type="match status" value="1"/>
</dbReference>
<evidence type="ECO:0000259" key="9">
    <source>
        <dbReference type="PROSITE" id="PS50929"/>
    </source>
</evidence>
<dbReference type="Proteomes" id="UP001596119">
    <property type="component" value="Unassembled WGS sequence"/>
</dbReference>
<evidence type="ECO:0000259" key="8">
    <source>
        <dbReference type="PROSITE" id="PS50893"/>
    </source>
</evidence>
<dbReference type="InterPro" id="IPR003593">
    <property type="entry name" value="AAA+_ATPase"/>
</dbReference>
<feature type="transmembrane region" description="Helical" evidence="7">
    <location>
        <begin position="42"/>
        <end position="67"/>
    </location>
</feature>
<dbReference type="InterPro" id="IPR027417">
    <property type="entry name" value="P-loop_NTPase"/>
</dbReference>
<evidence type="ECO:0000256" key="2">
    <source>
        <dbReference type="ARBA" id="ARBA00022692"/>
    </source>
</evidence>
<evidence type="ECO:0000256" key="1">
    <source>
        <dbReference type="ARBA" id="ARBA00004651"/>
    </source>
</evidence>
<dbReference type="InterPro" id="IPR011527">
    <property type="entry name" value="ABC1_TM_dom"/>
</dbReference>
<comment type="subcellular location">
    <subcellularLocation>
        <location evidence="1">Cell membrane</location>
        <topology evidence="1">Multi-pass membrane protein</topology>
    </subcellularLocation>
</comment>
<comment type="caution">
    <text evidence="10">The sequence shown here is derived from an EMBL/GenBank/DDBJ whole genome shotgun (WGS) entry which is preliminary data.</text>
</comment>
<dbReference type="Gene3D" id="1.20.1560.10">
    <property type="entry name" value="ABC transporter type 1, transmembrane domain"/>
    <property type="match status" value="1"/>
</dbReference>